<dbReference type="CDD" id="cd18093">
    <property type="entry name" value="SpoU-like_TrmJ"/>
    <property type="match status" value="1"/>
</dbReference>
<keyword evidence="3 6" id="KW-0808">Transferase</keyword>
<evidence type="ECO:0000256" key="3">
    <source>
        <dbReference type="ARBA" id="ARBA00022679"/>
    </source>
</evidence>
<proteinExistence type="inferred from homology"/>
<dbReference type="SUPFAM" id="SSF75217">
    <property type="entry name" value="alpha/beta knot"/>
    <property type="match status" value="1"/>
</dbReference>
<feature type="domain" description="tRNA/rRNA methyltransferase SpoU type" evidence="5">
    <location>
        <begin position="160"/>
        <end position="212"/>
    </location>
</feature>
<protein>
    <submittedName>
        <fullName evidence="6">tRNA/rRNA methyltransferase</fullName>
    </submittedName>
</protein>
<name>A0A1H8EML5_9BURK</name>
<dbReference type="InterPro" id="IPR004384">
    <property type="entry name" value="RNA_MeTrfase_TrmJ/LasT"/>
</dbReference>
<sequence length="303" mass="33146">MTGINSRNFRGHSCRSVSMHTRFILLQTSHAGNVGAVARAMKVMGFDDLVLVQPRWHDVLQREEAIERASGADDVLRKARIVQSWEEAVEGIEHLCATAMTPRDFGPPTVEPRPHFAQLVAMNQAIAARSTEPGDELLAADTGAPVAAQAHLQASSAATEAPPLRSLGLVFGSERYGMRNEEVYRCHACLSIPTNPDYGSLNIAAAAQVLAYEWRMALGGFGQGATSAPPSTEQRADAAEVEGMLAHWEQALIHVGYLDPEAPKKLMPRLQQLFHRATLRQEEIHILRGIARAMQKTTHIPKP</sequence>
<dbReference type="Pfam" id="PF00588">
    <property type="entry name" value="SpoU_methylase"/>
    <property type="match status" value="2"/>
</dbReference>
<dbReference type="Proteomes" id="UP000199531">
    <property type="component" value="Unassembled WGS sequence"/>
</dbReference>
<evidence type="ECO:0000313" key="7">
    <source>
        <dbReference type="Proteomes" id="UP000199531"/>
    </source>
</evidence>
<dbReference type="GO" id="GO:0008173">
    <property type="term" value="F:RNA methyltransferase activity"/>
    <property type="evidence" value="ECO:0007669"/>
    <property type="project" value="InterPro"/>
</dbReference>
<dbReference type="AlphaFoldDB" id="A0A1H8EML5"/>
<gene>
    <name evidence="6" type="ORF">SAMN02745977_00727</name>
</gene>
<evidence type="ECO:0000259" key="5">
    <source>
        <dbReference type="Pfam" id="PF00588"/>
    </source>
</evidence>
<accession>A0A1H8EML5</accession>
<evidence type="ECO:0000256" key="4">
    <source>
        <dbReference type="ARBA" id="ARBA00022691"/>
    </source>
</evidence>
<evidence type="ECO:0000256" key="1">
    <source>
        <dbReference type="ARBA" id="ARBA00007228"/>
    </source>
</evidence>
<evidence type="ECO:0000256" key="2">
    <source>
        <dbReference type="ARBA" id="ARBA00022603"/>
    </source>
</evidence>
<evidence type="ECO:0000313" key="6">
    <source>
        <dbReference type="EMBL" id="SEN20038.1"/>
    </source>
</evidence>
<dbReference type="Gene3D" id="1.10.8.590">
    <property type="match status" value="1"/>
</dbReference>
<reference evidence="6 7" key="1">
    <citation type="submission" date="2016-10" db="EMBL/GenBank/DDBJ databases">
        <authorList>
            <person name="de Groot N.N."/>
        </authorList>
    </citation>
    <scope>NUCLEOTIDE SEQUENCE [LARGE SCALE GENOMIC DNA]</scope>
    <source>
        <strain evidence="6 7">DSM 15123</strain>
    </source>
</reference>
<keyword evidence="4" id="KW-0949">S-adenosyl-L-methionine</keyword>
<dbReference type="PANTHER" id="PTHR42786">
    <property type="entry name" value="TRNA/RRNA METHYLTRANSFERASE"/>
    <property type="match status" value="1"/>
</dbReference>
<dbReference type="InterPro" id="IPR001537">
    <property type="entry name" value="SpoU_MeTrfase"/>
</dbReference>
<keyword evidence="7" id="KW-1185">Reference proteome</keyword>
<dbReference type="GO" id="GO:0003723">
    <property type="term" value="F:RNA binding"/>
    <property type="evidence" value="ECO:0007669"/>
    <property type="project" value="InterPro"/>
</dbReference>
<dbReference type="PIRSF" id="PIRSF004808">
    <property type="entry name" value="LasT"/>
    <property type="match status" value="1"/>
</dbReference>
<dbReference type="STRING" id="1121117.SAMN02745977_00727"/>
<dbReference type="InterPro" id="IPR029026">
    <property type="entry name" value="tRNA_m1G_MTases_N"/>
</dbReference>
<dbReference type="EMBL" id="FOCW01000001">
    <property type="protein sequence ID" value="SEN20038.1"/>
    <property type="molecule type" value="Genomic_DNA"/>
</dbReference>
<dbReference type="PANTHER" id="PTHR42786:SF2">
    <property type="entry name" value="TRNA (CYTIDINE_URIDINE-2'-O-)-METHYLTRANSFERASE TRMJ"/>
    <property type="match status" value="1"/>
</dbReference>
<dbReference type="InterPro" id="IPR029028">
    <property type="entry name" value="Alpha/beta_knot_MTases"/>
</dbReference>
<keyword evidence="2 6" id="KW-0489">Methyltransferase</keyword>
<dbReference type="GO" id="GO:0005829">
    <property type="term" value="C:cytosol"/>
    <property type="evidence" value="ECO:0007669"/>
    <property type="project" value="TreeGrafter"/>
</dbReference>
<organism evidence="6 7">
    <name type="scientific">Brachymonas denitrificans DSM 15123</name>
    <dbReference type="NCBI Taxonomy" id="1121117"/>
    <lineage>
        <taxon>Bacteria</taxon>
        <taxon>Pseudomonadati</taxon>
        <taxon>Pseudomonadota</taxon>
        <taxon>Betaproteobacteria</taxon>
        <taxon>Burkholderiales</taxon>
        <taxon>Comamonadaceae</taxon>
        <taxon>Brachymonas</taxon>
    </lineage>
</organism>
<feature type="domain" description="tRNA/rRNA methyltransferase SpoU type" evidence="5">
    <location>
        <begin position="22"/>
        <end position="95"/>
    </location>
</feature>
<dbReference type="Gene3D" id="3.40.1280.10">
    <property type="match status" value="1"/>
</dbReference>
<comment type="similarity">
    <text evidence="1">Belongs to the class IV-like SAM-binding methyltransferase superfamily. RNA methyltransferase TrmH family.</text>
</comment>
<dbReference type="GO" id="GO:0002128">
    <property type="term" value="P:tRNA nucleoside ribose methylation"/>
    <property type="evidence" value="ECO:0007669"/>
    <property type="project" value="TreeGrafter"/>
</dbReference>